<dbReference type="EMBL" id="AUPL01007592">
    <property type="protein sequence ID" value="ESL05011.1"/>
    <property type="molecule type" value="Genomic_DNA"/>
</dbReference>
<feature type="region of interest" description="Disordered" evidence="1">
    <location>
        <begin position="98"/>
        <end position="123"/>
    </location>
</feature>
<evidence type="ECO:0000256" key="1">
    <source>
        <dbReference type="SAM" id="MobiDB-lite"/>
    </source>
</evidence>
<dbReference type="VEuPathDB" id="TriTrypDB:TRSC58_07399"/>
<keyword evidence="3" id="KW-1185">Reference proteome</keyword>
<accession>A0A061ITB1</accession>
<evidence type="ECO:0000313" key="2">
    <source>
        <dbReference type="EMBL" id="ESL05011.1"/>
    </source>
</evidence>
<dbReference type="AlphaFoldDB" id="A0A061ITB1"/>
<dbReference type="Proteomes" id="UP000031737">
    <property type="component" value="Unassembled WGS sequence"/>
</dbReference>
<evidence type="ECO:0000313" key="3">
    <source>
        <dbReference type="Proteomes" id="UP000031737"/>
    </source>
</evidence>
<proteinExistence type="predicted"/>
<gene>
    <name evidence="2" type="ORF">TRSC58_07399</name>
</gene>
<protein>
    <submittedName>
        <fullName evidence="2">Uncharacterized protein</fullName>
    </submittedName>
</protein>
<name>A0A061ITB1_TRYRA</name>
<sequence length="123" mass="13653">MRPQRHYRSNPSSLRLLYALCGVGKEEAGSDDVKSCFFFFILSLRPYPRTHLRTLQLSGVVALPCAGPRAVHFFRFTLSKIVSLSLSLCGTFPRAEVHRDGYGGGGGRQRNPPVTGTKTKQQQ</sequence>
<reference evidence="2 3" key="1">
    <citation type="submission" date="2013-07" db="EMBL/GenBank/DDBJ databases">
        <authorList>
            <person name="Stoco P.H."/>
            <person name="Wagner G."/>
            <person name="Gerber A."/>
            <person name="Zaha A."/>
            <person name="Thompson C."/>
            <person name="Bartholomeu D.C."/>
            <person name="Luckemeyer D.D."/>
            <person name="Bahia D."/>
            <person name="Loreto E."/>
            <person name="Prestes E.B."/>
            <person name="Lima F.M."/>
            <person name="Rodrigues-Luiz G."/>
            <person name="Vallejo G.A."/>
            <person name="Filho J.F."/>
            <person name="Monteiro K.M."/>
            <person name="Tyler K.M."/>
            <person name="de Almeida L.G."/>
            <person name="Ortiz M.F."/>
            <person name="Siervo M.A."/>
            <person name="de Moraes M.H."/>
            <person name="Cunha O.L."/>
            <person name="Mendonca-Neto R."/>
            <person name="Silva R."/>
            <person name="Teixeira S.M."/>
            <person name="Murta S.M."/>
            <person name="Sincero T.C."/>
            <person name="Mendes T.A."/>
            <person name="Urmenyi T.P."/>
            <person name="Silva V.G."/>
            <person name="da Rocha W.D."/>
            <person name="Andersson B."/>
            <person name="Romanha A.J."/>
            <person name="Steindel M."/>
            <person name="de Vasconcelos A.T."/>
            <person name="Grisard E.C."/>
        </authorList>
    </citation>
    <scope>NUCLEOTIDE SEQUENCE [LARGE SCALE GENOMIC DNA]</scope>
    <source>
        <strain evidence="2 3">SC58</strain>
    </source>
</reference>
<comment type="caution">
    <text evidence="2">The sequence shown here is derived from an EMBL/GenBank/DDBJ whole genome shotgun (WGS) entry which is preliminary data.</text>
</comment>
<organism evidence="2 3">
    <name type="scientific">Trypanosoma rangeli SC58</name>
    <dbReference type="NCBI Taxonomy" id="429131"/>
    <lineage>
        <taxon>Eukaryota</taxon>
        <taxon>Discoba</taxon>
        <taxon>Euglenozoa</taxon>
        <taxon>Kinetoplastea</taxon>
        <taxon>Metakinetoplastina</taxon>
        <taxon>Trypanosomatida</taxon>
        <taxon>Trypanosomatidae</taxon>
        <taxon>Trypanosoma</taxon>
        <taxon>Herpetosoma</taxon>
    </lineage>
</organism>
<feature type="compositionally biased region" description="Polar residues" evidence="1">
    <location>
        <begin position="112"/>
        <end position="123"/>
    </location>
</feature>